<accession>A0ABV7WIQ7</accession>
<gene>
    <name evidence="2" type="ORF">ACFOLH_08715</name>
</gene>
<proteinExistence type="predicted"/>
<dbReference type="Pfam" id="PF18726">
    <property type="entry name" value="HEPN_SAV_6107"/>
    <property type="match status" value="1"/>
</dbReference>
<feature type="domain" description="SAV-6107-like HEPN" evidence="1">
    <location>
        <begin position="31"/>
        <end position="120"/>
    </location>
</feature>
<evidence type="ECO:0000313" key="2">
    <source>
        <dbReference type="EMBL" id="MFC3688423.1"/>
    </source>
</evidence>
<dbReference type="EMBL" id="JBHRWW010000004">
    <property type="protein sequence ID" value="MFC3688423.1"/>
    <property type="molecule type" value="Genomic_DNA"/>
</dbReference>
<protein>
    <submittedName>
        <fullName evidence="2">SAV_6107 family HEPN domain-containing protein</fullName>
    </submittedName>
</protein>
<evidence type="ECO:0000259" key="1">
    <source>
        <dbReference type="Pfam" id="PF18726"/>
    </source>
</evidence>
<dbReference type="InterPro" id="IPR040891">
    <property type="entry name" value="HEPN_SAV_6107"/>
</dbReference>
<dbReference type="Proteomes" id="UP001595685">
    <property type="component" value="Unassembled WGS sequence"/>
</dbReference>
<evidence type="ECO:0000313" key="3">
    <source>
        <dbReference type="Proteomes" id="UP001595685"/>
    </source>
</evidence>
<reference evidence="3" key="1">
    <citation type="journal article" date="2019" name="Int. J. Syst. Evol. Microbiol.">
        <title>The Global Catalogue of Microorganisms (GCM) 10K type strain sequencing project: providing services to taxonomists for standard genome sequencing and annotation.</title>
        <authorList>
            <consortium name="The Broad Institute Genomics Platform"/>
            <consortium name="The Broad Institute Genome Sequencing Center for Infectious Disease"/>
            <person name="Wu L."/>
            <person name="Ma J."/>
        </authorList>
    </citation>
    <scope>NUCLEOTIDE SEQUENCE [LARGE SCALE GENOMIC DNA]</scope>
    <source>
        <strain evidence="3">NCAIM B.02333</strain>
    </source>
</reference>
<name>A0ABV7WIQ7_9MICO</name>
<sequence>MDSAGVAAAEVNAAVVALLERSREGLRAAASDLDARARWAGAHLAALRAATAVLAVRGRPGPARSRPRSVWQVLPRLAPELTEWAVFLGSLPRVDGPTADDRSRAADDLLRDAELFLRAVTGVLSLPWRPVLPDVVAASR</sequence>
<organism evidence="2 3">
    <name type="scientific">Aquipuribacter hungaricus</name>
    <dbReference type="NCBI Taxonomy" id="545624"/>
    <lineage>
        <taxon>Bacteria</taxon>
        <taxon>Bacillati</taxon>
        <taxon>Actinomycetota</taxon>
        <taxon>Actinomycetes</taxon>
        <taxon>Micrococcales</taxon>
        <taxon>Intrasporangiaceae</taxon>
        <taxon>Aquipuribacter</taxon>
    </lineage>
</organism>
<comment type="caution">
    <text evidence="2">The sequence shown here is derived from an EMBL/GenBank/DDBJ whole genome shotgun (WGS) entry which is preliminary data.</text>
</comment>
<dbReference type="RefSeq" id="WP_376984113.1">
    <property type="nucleotide sequence ID" value="NZ_JBHRWW010000004.1"/>
</dbReference>
<keyword evidence="3" id="KW-1185">Reference proteome</keyword>